<comment type="caution">
    <text evidence="6">The sequence shown here is derived from an EMBL/GenBank/DDBJ whole genome shotgun (WGS) entry which is preliminary data.</text>
</comment>
<feature type="domain" description="Beta-lactamase-related" evidence="5">
    <location>
        <begin position="85"/>
        <end position="364"/>
    </location>
</feature>
<evidence type="ECO:0000259" key="5">
    <source>
        <dbReference type="Pfam" id="PF00144"/>
    </source>
</evidence>
<keyword evidence="4" id="KW-1133">Transmembrane helix</keyword>
<sequence length="398" mass="43874">MHFQQPNWRYRLGILILAVVGIGGILAMTTDLLQPSPRTAKPTPTTVVAKPKPANATTKTAVKRPLSTVVNNQSLDRYMTNLHFSGSILVVRDNRIVLRKGYGWRNRKTELPNEVTTPYYIGSAQKAVIATAILQLQDAGKLTVDDPVSKFLPNFPNGHQIKLRHLLTHTSGLIGHAETNAAITPKALVKDIEKQGIRAQPGQWHYLDSNYTVLAYLVEKVSGQPLMPYLEKHIFKPAGMATTGTYQTFDQIANHSTGYKIKNGVYTTPTLPDLSQLYGCGNLYMTVSDMYRFDHALMTNRLISKAARKTMLTAGSSSTYGMGFYANPASYSSHGVLSGWNIANNFSHNGQTYIVIMSNIQNGVKSYGQVASDIYGILNRAETKRTPALSHQTVVSSR</sequence>
<organism evidence="6 7">
    <name type="scientific">Lactiplantibacillus brownii</name>
    <dbReference type="NCBI Taxonomy" id="3069269"/>
    <lineage>
        <taxon>Bacteria</taxon>
        <taxon>Bacillati</taxon>
        <taxon>Bacillota</taxon>
        <taxon>Bacilli</taxon>
        <taxon>Lactobacillales</taxon>
        <taxon>Lactobacillaceae</taxon>
        <taxon>Lactiplantibacillus</taxon>
    </lineage>
</organism>
<dbReference type="InterPro" id="IPR012338">
    <property type="entry name" value="Beta-lactam/transpept-like"/>
</dbReference>
<dbReference type="Gene3D" id="3.40.710.10">
    <property type="entry name" value="DD-peptidase/beta-lactamase superfamily"/>
    <property type="match status" value="1"/>
</dbReference>
<evidence type="ECO:0000256" key="2">
    <source>
        <dbReference type="ARBA" id="ARBA00023136"/>
    </source>
</evidence>
<evidence type="ECO:0000256" key="3">
    <source>
        <dbReference type="SAM" id="MobiDB-lite"/>
    </source>
</evidence>
<dbReference type="SUPFAM" id="SSF56601">
    <property type="entry name" value="beta-lactamase/transpeptidase-like"/>
    <property type="match status" value="1"/>
</dbReference>
<dbReference type="InterPro" id="IPR050491">
    <property type="entry name" value="AmpC-like"/>
</dbReference>
<dbReference type="PANTHER" id="PTHR46825">
    <property type="entry name" value="D-ALANYL-D-ALANINE-CARBOXYPEPTIDASE/ENDOPEPTIDASE AMPH"/>
    <property type="match status" value="1"/>
</dbReference>
<dbReference type="Pfam" id="PF00144">
    <property type="entry name" value="Beta-lactamase"/>
    <property type="match status" value="1"/>
</dbReference>
<dbReference type="RefSeq" id="WP_308702597.1">
    <property type="nucleotide sequence ID" value="NZ_AP027463.1"/>
</dbReference>
<proteinExistence type="predicted"/>
<keyword evidence="4" id="KW-0812">Transmembrane</keyword>
<dbReference type="EC" id="3.1.1.103" evidence="6"/>
<evidence type="ECO:0000313" key="7">
    <source>
        <dbReference type="Proteomes" id="UP001227831"/>
    </source>
</evidence>
<evidence type="ECO:0000313" key="6">
    <source>
        <dbReference type="EMBL" id="MDQ7936788.1"/>
    </source>
</evidence>
<evidence type="ECO:0000256" key="4">
    <source>
        <dbReference type="SAM" id="Phobius"/>
    </source>
</evidence>
<feature type="region of interest" description="Disordered" evidence="3">
    <location>
        <begin position="36"/>
        <end position="57"/>
    </location>
</feature>
<feature type="compositionally biased region" description="Low complexity" evidence="3">
    <location>
        <begin position="39"/>
        <end position="54"/>
    </location>
</feature>
<name>A0ABU1A781_9LACO</name>
<dbReference type="EMBL" id="JAVCWF010000001">
    <property type="protein sequence ID" value="MDQ7936788.1"/>
    <property type="molecule type" value="Genomic_DNA"/>
</dbReference>
<dbReference type="InterPro" id="IPR001466">
    <property type="entry name" value="Beta-lactam-related"/>
</dbReference>
<comment type="subcellular location">
    <subcellularLocation>
        <location evidence="1">Membrane</location>
    </subcellularLocation>
</comment>
<reference evidence="6 7" key="1">
    <citation type="journal article" date="2023" name="Int. J. Syst. Evol. Microbiol.">
        <title>Lactiplantibacillus brownii sp. nov., a novel psychrotolerant species isolated from sauerkraut.</title>
        <authorList>
            <person name="Heng Y.C."/>
            <person name="Silvaraju S."/>
            <person name="Lee J.K.Y."/>
            <person name="Kittelmann S."/>
        </authorList>
    </citation>
    <scope>NUCLEOTIDE SEQUENCE [LARGE SCALE GENOMIC DNA]</scope>
    <source>
        <strain evidence="6 7">WILCCON 0030</strain>
    </source>
</reference>
<dbReference type="GO" id="GO:0016787">
    <property type="term" value="F:hydrolase activity"/>
    <property type="evidence" value="ECO:0007669"/>
    <property type="project" value="UniProtKB-KW"/>
</dbReference>
<dbReference type="PANTHER" id="PTHR46825:SF11">
    <property type="entry name" value="PENICILLIN-BINDING PROTEIN 4"/>
    <property type="match status" value="1"/>
</dbReference>
<protein>
    <submittedName>
        <fullName evidence="6">Serine hydrolase domain-containing protein</fullName>
        <ecNumber evidence="6">3.1.1.103</ecNumber>
    </submittedName>
</protein>
<gene>
    <name evidence="6" type="ORF">RA086_03890</name>
</gene>
<evidence type="ECO:0000256" key="1">
    <source>
        <dbReference type="ARBA" id="ARBA00004370"/>
    </source>
</evidence>
<feature type="transmembrane region" description="Helical" evidence="4">
    <location>
        <begin position="12"/>
        <end position="33"/>
    </location>
</feature>
<keyword evidence="7" id="KW-1185">Reference proteome</keyword>
<keyword evidence="2 4" id="KW-0472">Membrane</keyword>
<accession>A0ABU1A781</accession>
<keyword evidence="6" id="KW-0378">Hydrolase</keyword>
<dbReference type="Proteomes" id="UP001227831">
    <property type="component" value="Unassembled WGS sequence"/>
</dbReference>